<organism evidence="4 5">
    <name type="scientific">Cryptosporangium japonicum</name>
    <dbReference type="NCBI Taxonomy" id="80872"/>
    <lineage>
        <taxon>Bacteria</taxon>
        <taxon>Bacillati</taxon>
        <taxon>Actinomycetota</taxon>
        <taxon>Actinomycetes</taxon>
        <taxon>Cryptosporangiales</taxon>
        <taxon>Cryptosporangiaceae</taxon>
        <taxon>Cryptosporangium</taxon>
    </lineage>
</organism>
<dbReference type="SUPFAM" id="SSF55486">
    <property type="entry name" value="Metalloproteases ('zincins'), catalytic domain"/>
    <property type="match status" value="1"/>
</dbReference>
<dbReference type="RefSeq" id="WP_344654565.1">
    <property type="nucleotide sequence ID" value="NZ_BAAAGX010000046.1"/>
</dbReference>
<evidence type="ECO:0000313" key="5">
    <source>
        <dbReference type="Proteomes" id="UP001500967"/>
    </source>
</evidence>
<keyword evidence="2" id="KW-1133">Transmembrane helix</keyword>
<dbReference type="Proteomes" id="UP001500967">
    <property type="component" value="Unassembled WGS sequence"/>
</dbReference>
<feature type="compositionally biased region" description="Basic and acidic residues" evidence="1">
    <location>
        <begin position="34"/>
        <end position="58"/>
    </location>
</feature>
<proteinExistence type="predicted"/>
<feature type="compositionally biased region" description="Basic and acidic residues" evidence="1">
    <location>
        <begin position="1"/>
        <end position="15"/>
    </location>
</feature>
<dbReference type="Pfam" id="PF11350">
    <property type="entry name" value="DUF3152"/>
    <property type="match status" value="1"/>
</dbReference>
<comment type="caution">
    <text evidence="4">The sequence shown here is derived from an EMBL/GenBank/DDBJ whole genome shotgun (WGS) entry which is preliminary data.</text>
</comment>
<dbReference type="EMBL" id="BAAAGX010000046">
    <property type="protein sequence ID" value="GAA0283344.1"/>
    <property type="molecule type" value="Genomic_DNA"/>
</dbReference>
<feature type="domain" description="DUF3152" evidence="3">
    <location>
        <begin position="154"/>
        <end position="323"/>
    </location>
</feature>
<keyword evidence="5" id="KW-1185">Reference proteome</keyword>
<reference evidence="5" key="1">
    <citation type="journal article" date="2019" name="Int. J. Syst. Evol. Microbiol.">
        <title>The Global Catalogue of Microorganisms (GCM) 10K type strain sequencing project: providing services to taxonomists for standard genome sequencing and annotation.</title>
        <authorList>
            <consortium name="The Broad Institute Genomics Platform"/>
            <consortium name="The Broad Institute Genome Sequencing Center for Infectious Disease"/>
            <person name="Wu L."/>
            <person name="Ma J."/>
        </authorList>
    </citation>
    <scope>NUCLEOTIDE SEQUENCE [LARGE SCALE GENOMIC DNA]</scope>
    <source>
        <strain evidence="5">JCM 10425</strain>
    </source>
</reference>
<feature type="region of interest" description="Disordered" evidence="1">
    <location>
        <begin position="1"/>
        <end position="77"/>
    </location>
</feature>
<evidence type="ECO:0000256" key="1">
    <source>
        <dbReference type="SAM" id="MobiDB-lite"/>
    </source>
</evidence>
<accession>A0ABP3F0Z3</accession>
<gene>
    <name evidence="4" type="ORF">GCM10009539_84240</name>
</gene>
<keyword evidence="2" id="KW-0812">Transmembrane</keyword>
<evidence type="ECO:0000256" key="2">
    <source>
        <dbReference type="SAM" id="Phobius"/>
    </source>
</evidence>
<evidence type="ECO:0000313" key="4">
    <source>
        <dbReference type="EMBL" id="GAA0283344.1"/>
    </source>
</evidence>
<feature type="region of interest" description="Disordered" evidence="1">
    <location>
        <begin position="113"/>
        <end position="161"/>
    </location>
</feature>
<evidence type="ECO:0000259" key="3">
    <source>
        <dbReference type="Pfam" id="PF11350"/>
    </source>
</evidence>
<feature type="transmembrane region" description="Helical" evidence="2">
    <location>
        <begin position="93"/>
        <end position="110"/>
    </location>
</feature>
<dbReference type="InterPro" id="IPR022603">
    <property type="entry name" value="DUF3152"/>
</dbReference>
<keyword evidence="2" id="KW-0472">Membrane</keyword>
<sequence length="346" mass="36955">MLSERTADPTVREDDSPPGTATTEFRARRPRGAHRPETTSEARRALQTEIRRGRRPGDRSATAGPPRYSVSATYLRAQRQAARRRAARRRRRFLVLLALLTCVLVLVDLVRGNDTEPEKPSARPSASASPQLPTVANPSAEALQPEATPSGPAAISVPQRGSGTFTVAGGTSKIRGTAGTLVRYQVRVEKGSGQGAGTFAEAVDTTLADPRGWTAAKKWRFQRVAGGDVDAVILLATPETTNRICRAGGLDPGGYTSCRTGDQVVINLARWLLAVPAFNGDLATYRQYVVNHELGHQLGHGHVLCGGRGRPAPVMQQQTLGLQGCVPNAWPFVDGKYLSGAPTAGQ</sequence>
<name>A0ABP3F0Z3_9ACTN</name>
<protein>
    <recommendedName>
        <fullName evidence="3">DUF3152 domain-containing protein</fullName>
    </recommendedName>
</protein>